<accession>A0A1V2IJK0</accession>
<comment type="cofactor">
    <cofactor evidence="1">
        <name>FAD</name>
        <dbReference type="ChEBI" id="CHEBI:57692"/>
    </cofactor>
</comment>
<dbReference type="EMBL" id="MOMC01000005">
    <property type="protein sequence ID" value="ONH33392.1"/>
    <property type="molecule type" value="Genomic_DNA"/>
</dbReference>
<dbReference type="Pfam" id="PF13450">
    <property type="entry name" value="NAD_binding_8"/>
    <property type="match status" value="1"/>
</dbReference>
<proteinExistence type="inferred from homology"/>
<name>A0A1V2IJK0_9ACTN</name>
<evidence type="ECO:0000256" key="7">
    <source>
        <dbReference type="SAM" id="MobiDB-lite"/>
    </source>
</evidence>
<evidence type="ECO:0000313" key="8">
    <source>
        <dbReference type="EMBL" id="ONH33392.1"/>
    </source>
</evidence>
<feature type="region of interest" description="Disordered" evidence="7">
    <location>
        <begin position="469"/>
        <end position="493"/>
    </location>
</feature>
<feature type="compositionally biased region" description="Low complexity" evidence="7">
    <location>
        <begin position="469"/>
        <end position="481"/>
    </location>
</feature>
<dbReference type="Proteomes" id="UP000188929">
    <property type="component" value="Unassembled WGS sequence"/>
</dbReference>
<dbReference type="PANTHER" id="PTHR43872:SF1">
    <property type="entry name" value="MONOOXYGENASE, PUTATIVE (AFU_ORTHOLOGUE AFUA_8G02570)-RELATED"/>
    <property type="match status" value="1"/>
</dbReference>
<keyword evidence="5" id="KW-0560">Oxidoreductase</keyword>
<dbReference type="AlphaFoldDB" id="A0A1V2IJK0"/>
<protein>
    <submittedName>
        <fullName evidence="8">FAD-containing monooxygenase EthA</fullName>
    </submittedName>
</protein>
<evidence type="ECO:0000256" key="3">
    <source>
        <dbReference type="ARBA" id="ARBA00022630"/>
    </source>
</evidence>
<keyword evidence="9" id="KW-1185">Reference proteome</keyword>
<evidence type="ECO:0000256" key="6">
    <source>
        <dbReference type="ARBA" id="ARBA00023033"/>
    </source>
</evidence>
<dbReference type="PANTHER" id="PTHR43872">
    <property type="entry name" value="MONOOXYGENASE, PUTATIVE (AFU_ORTHOLOGUE AFUA_8G02570)-RELATED"/>
    <property type="match status" value="1"/>
</dbReference>
<feature type="compositionally biased region" description="Basic and acidic residues" evidence="7">
    <location>
        <begin position="604"/>
        <end position="618"/>
    </location>
</feature>
<dbReference type="Pfam" id="PF00743">
    <property type="entry name" value="FMO-like"/>
    <property type="match status" value="1"/>
</dbReference>
<dbReference type="STRING" id="1834516.BL253_02150"/>
<feature type="compositionally biased region" description="Low complexity" evidence="7">
    <location>
        <begin position="628"/>
        <end position="641"/>
    </location>
</feature>
<feature type="compositionally biased region" description="Low complexity" evidence="7">
    <location>
        <begin position="140"/>
        <end position="152"/>
    </location>
</feature>
<organism evidence="8 9">
    <name type="scientific">Pseudofrankia asymbiotica</name>
    <dbReference type="NCBI Taxonomy" id="1834516"/>
    <lineage>
        <taxon>Bacteria</taxon>
        <taxon>Bacillati</taxon>
        <taxon>Actinomycetota</taxon>
        <taxon>Actinomycetes</taxon>
        <taxon>Frankiales</taxon>
        <taxon>Frankiaceae</taxon>
        <taxon>Pseudofrankia</taxon>
    </lineage>
</organism>
<keyword evidence="3" id="KW-0285">Flavoprotein</keyword>
<evidence type="ECO:0000256" key="1">
    <source>
        <dbReference type="ARBA" id="ARBA00001974"/>
    </source>
</evidence>
<keyword evidence="6 8" id="KW-0503">Monooxygenase</keyword>
<evidence type="ECO:0000313" key="9">
    <source>
        <dbReference type="Proteomes" id="UP000188929"/>
    </source>
</evidence>
<evidence type="ECO:0000256" key="4">
    <source>
        <dbReference type="ARBA" id="ARBA00022827"/>
    </source>
</evidence>
<comment type="caution">
    <text evidence="8">The sequence shown here is derived from an EMBL/GenBank/DDBJ whole genome shotgun (WGS) entry which is preliminary data.</text>
</comment>
<dbReference type="GO" id="GO:0050661">
    <property type="term" value="F:NADP binding"/>
    <property type="evidence" value="ECO:0007669"/>
    <property type="project" value="InterPro"/>
</dbReference>
<dbReference type="InterPro" id="IPR036188">
    <property type="entry name" value="FAD/NAD-bd_sf"/>
</dbReference>
<dbReference type="SUPFAM" id="SSF51905">
    <property type="entry name" value="FAD/NAD(P)-binding domain"/>
    <property type="match status" value="1"/>
</dbReference>
<dbReference type="Gene3D" id="3.50.50.60">
    <property type="entry name" value="FAD/NAD(P)-binding domain"/>
    <property type="match status" value="3"/>
</dbReference>
<feature type="region of interest" description="Disordered" evidence="7">
    <location>
        <begin position="587"/>
        <end position="641"/>
    </location>
</feature>
<evidence type="ECO:0000256" key="5">
    <source>
        <dbReference type="ARBA" id="ARBA00023002"/>
    </source>
</evidence>
<evidence type="ECO:0000256" key="2">
    <source>
        <dbReference type="ARBA" id="ARBA00010139"/>
    </source>
</evidence>
<dbReference type="GO" id="GO:0050660">
    <property type="term" value="F:flavin adenine dinucleotide binding"/>
    <property type="evidence" value="ECO:0007669"/>
    <property type="project" value="InterPro"/>
</dbReference>
<sequence length="641" mass="67925">MGAIMAAGLPDEHVDVLIIGAGLSGIGIAAHLLSNQPGRRIALLEARGALGGTWDLFRYPGIRSDSDMNSLSYAFRPWTGEKSIVDGPSILRYLTETARTHRVDELVRYGHRVVAASWSSARAGWTVDVALTADASPGVPAASAAAGAPAGTRHADAPGSPGGSGDAEPRHVRLTCDVLVGATGYYRYDRGHEPDFPGRAAFPGRVVHPQHWPDDLDHTGQRVVVIGSGATAMTLAPALAERAAHVTMLQRSPTYVASLATSDSLMSGLRRVLPDRWAAWLVRWRNILRNQLVYRLSRSRPEMVRRELLAGVARALPDGYDVATHFTPSYGPWDQRLCVAPDGDLFRAISAGNVEVVTDHVDTFTERGIRLRSGRELAADVVVTATGLRLRMFDGIALTVDGETVRVPRRRVYKGMMLEGVPNFVFAFGYVNASWTLKVDLVAEHLGRLLRYLDRHGYRAFVPGGPAAPAEAEAEAQAEAGARPDGASQAGGALAATGTIPAGRAGGAAGGTSLLDLTAGYVLRDAGELPRQGDRPPWRTRMSYLADVRALRFGRVTGPDLRFLSLPETAPEAVAGGPAADVCPVVPEPRAGTGSSPSGGGRTRVPEHARRGGARHEPSVVAGDRPGADTATAGGEATRDV</sequence>
<reference evidence="9" key="1">
    <citation type="submission" date="2016-10" db="EMBL/GenBank/DDBJ databases">
        <title>Frankia sp. NRRL B-16386 Genome sequencing.</title>
        <authorList>
            <person name="Ghodhbane-Gtari F."/>
            <person name="Swanson E."/>
            <person name="Gueddou A."/>
            <person name="Hezbri K."/>
            <person name="Ktari K."/>
            <person name="Nouioui I."/>
            <person name="Morris K."/>
            <person name="Simpson S."/>
            <person name="Abebe-Akele F."/>
            <person name="Thomas K."/>
            <person name="Gtari M."/>
            <person name="Tisa L.S."/>
        </authorList>
    </citation>
    <scope>NUCLEOTIDE SEQUENCE [LARGE SCALE GENOMIC DNA]</scope>
    <source>
        <strain evidence="9">NRRL B-16386</strain>
    </source>
</reference>
<comment type="similarity">
    <text evidence="2">Belongs to the FAD-binding monooxygenase family.</text>
</comment>
<dbReference type="PRINTS" id="PR00411">
    <property type="entry name" value="PNDRDTASEI"/>
</dbReference>
<gene>
    <name evidence="8" type="ORF">BL253_02150</name>
</gene>
<keyword evidence="4" id="KW-0274">FAD</keyword>
<dbReference type="InterPro" id="IPR051820">
    <property type="entry name" value="FAD-binding_MO"/>
</dbReference>
<dbReference type="GO" id="GO:0004499">
    <property type="term" value="F:N,N-dimethylaniline monooxygenase activity"/>
    <property type="evidence" value="ECO:0007669"/>
    <property type="project" value="InterPro"/>
</dbReference>
<dbReference type="InterPro" id="IPR020946">
    <property type="entry name" value="Flavin_mOase-like"/>
</dbReference>
<feature type="region of interest" description="Disordered" evidence="7">
    <location>
        <begin position="140"/>
        <end position="169"/>
    </location>
</feature>